<evidence type="ECO:0000313" key="1">
    <source>
        <dbReference type="EMBL" id="KAI8539911.1"/>
    </source>
</evidence>
<dbReference type="Proteomes" id="UP001062846">
    <property type="component" value="Chromosome 9"/>
</dbReference>
<sequence length="77" mass="8341">MWREAVYVAREGEEAELAAGEGGFGKGVVTYMVMDDLVVTPMSAVSSITTLLNKFNVEEVGALEERVVDVGMPEVFN</sequence>
<keyword evidence="2" id="KW-1185">Reference proteome</keyword>
<accession>A0ACC0MGL6</accession>
<organism evidence="1 2">
    <name type="scientific">Rhododendron molle</name>
    <name type="common">Chinese azalea</name>
    <name type="synonym">Azalea mollis</name>
    <dbReference type="NCBI Taxonomy" id="49168"/>
    <lineage>
        <taxon>Eukaryota</taxon>
        <taxon>Viridiplantae</taxon>
        <taxon>Streptophyta</taxon>
        <taxon>Embryophyta</taxon>
        <taxon>Tracheophyta</taxon>
        <taxon>Spermatophyta</taxon>
        <taxon>Magnoliopsida</taxon>
        <taxon>eudicotyledons</taxon>
        <taxon>Gunneridae</taxon>
        <taxon>Pentapetalae</taxon>
        <taxon>asterids</taxon>
        <taxon>Ericales</taxon>
        <taxon>Ericaceae</taxon>
        <taxon>Ericoideae</taxon>
        <taxon>Rhodoreae</taxon>
        <taxon>Rhododendron</taxon>
    </lineage>
</organism>
<dbReference type="EMBL" id="CM046396">
    <property type="protein sequence ID" value="KAI8539911.1"/>
    <property type="molecule type" value="Genomic_DNA"/>
</dbReference>
<gene>
    <name evidence="1" type="ORF">RHMOL_Rhmol09G0219600</name>
</gene>
<comment type="caution">
    <text evidence="1">The sequence shown here is derived from an EMBL/GenBank/DDBJ whole genome shotgun (WGS) entry which is preliminary data.</text>
</comment>
<proteinExistence type="predicted"/>
<name>A0ACC0MGL6_RHOML</name>
<protein>
    <submittedName>
        <fullName evidence="1">Uncharacterized protein</fullName>
    </submittedName>
</protein>
<evidence type="ECO:0000313" key="2">
    <source>
        <dbReference type="Proteomes" id="UP001062846"/>
    </source>
</evidence>
<reference evidence="1" key="1">
    <citation type="submission" date="2022-02" db="EMBL/GenBank/DDBJ databases">
        <title>Plant Genome Project.</title>
        <authorList>
            <person name="Zhang R.-G."/>
        </authorList>
    </citation>
    <scope>NUCLEOTIDE SEQUENCE</scope>
    <source>
        <strain evidence="1">AT1</strain>
    </source>
</reference>